<dbReference type="Gene3D" id="1.20.120.330">
    <property type="entry name" value="Nucleotidyltransferases domain 2"/>
    <property type="match status" value="1"/>
</dbReference>
<dbReference type="EMBL" id="QEFD01000188">
    <property type="protein sequence ID" value="PVU74726.1"/>
    <property type="molecule type" value="Genomic_DNA"/>
</dbReference>
<dbReference type="Proteomes" id="UP000245638">
    <property type="component" value="Unassembled WGS sequence"/>
</dbReference>
<evidence type="ECO:0000313" key="2">
    <source>
        <dbReference type="EMBL" id="PVU74726.1"/>
    </source>
</evidence>
<dbReference type="InterPro" id="IPR007842">
    <property type="entry name" value="HEPN_dom"/>
</dbReference>
<dbReference type="PROSITE" id="PS50910">
    <property type="entry name" value="HEPN"/>
    <property type="match status" value="1"/>
</dbReference>
<sequence length="87" mass="10185">LKALLINFGKTIRTHDLDEILDEIQRESVIRGDEIMQDVDKVTVHYTIARYPDATNAVPARLYSKEDAEDLIKRAERAIEWVKRYLQ</sequence>
<feature type="domain" description="HEPN" evidence="1">
    <location>
        <begin position="1"/>
        <end position="78"/>
    </location>
</feature>
<keyword evidence="2" id="KW-0238">DNA-binding</keyword>
<accession>A0A2T9X3P6</accession>
<dbReference type="SMART" id="SM00748">
    <property type="entry name" value="HEPN"/>
    <property type="match status" value="1"/>
</dbReference>
<organism evidence="2 3">
    <name type="scientific">Acidianus hospitalis</name>
    <dbReference type="NCBI Taxonomy" id="563177"/>
    <lineage>
        <taxon>Archaea</taxon>
        <taxon>Thermoproteota</taxon>
        <taxon>Thermoprotei</taxon>
        <taxon>Sulfolobales</taxon>
        <taxon>Sulfolobaceae</taxon>
        <taxon>Acidianus</taxon>
    </lineage>
</organism>
<evidence type="ECO:0000313" key="3">
    <source>
        <dbReference type="Proteomes" id="UP000245638"/>
    </source>
</evidence>
<dbReference type="GO" id="GO:0003677">
    <property type="term" value="F:DNA binding"/>
    <property type="evidence" value="ECO:0007669"/>
    <property type="project" value="UniProtKB-KW"/>
</dbReference>
<dbReference type="AlphaFoldDB" id="A0A2T9X3P6"/>
<evidence type="ECO:0000259" key="1">
    <source>
        <dbReference type="PROSITE" id="PS50910"/>
    </source>
</evidence>
<name>A0A2T9X3P6_9CREN</name>
<protein>
    <submittedName>
        <fullName evidence="2">DNA-binding protein</fullName>
    </submittedName>
</protein>
<feature type="non-terminal residue" evidence="2">
    <location>
        <position position="1"/>
    </location>
</feature>
<comment type="caution">
    <text evidence="2">The sequence shown here is derived from an EMBL/GenBank/DDBJ whole genome shotgun (WGS) entry which is preliminary data.</text>
</comment>
<dbReference type="Pfam" id="PF05168">
    <property type="entry name" value="HEPN"/>
    <property type="match status" value="1"/>
</dbReference>
<proteinExistence type="predicted"/>
<dbReference type="SUPFAM" id="SSF81593">
    <property type="entry name" value="Nucleotidyltransferase substrate binding subunit/domain"/>
    <property type="match status" value="1"/>
</dbReference>
<gene>
    <name evidence="2" type="ORF">DDW13_06380</name>
</gene>
<reference evidence="2 3" key="1">
    <citation type="journal article" date="2015" name="Appl. Environ. Microbiol.">
        <title>Nanoarchaeota, Their Sulfolobales Host, and Nanoarchaeota Virus Distribution across Yellowstone National Park Hot Springs.</title>
        <authorList>
            <person name="Munson-McGee J.H."/>
            <person name="Field E.K."/>
            <person name="Bateson M."/>
            <person name="Rooney C."/>
            <person name="Stepanauskas R."/>
            <person name="Young M.J."/>
        </authorList>
    </citation>
    <scope>NUCLEOTIDE SEQUENCE [LARGE SCALE GENOMIC DNA]</scope>
    <source>
        <strain evidence="2">SCGC AC-742_N10</strain>
    </source>
</reference>